<dbReference type="InterPro" id="IPR007387">
    <property type="entry name" value="TRAP_DctQ"/>
</dbReference>
<dbReference type="PANTHER" id="PTHR35011:SF4">
    <property type="entry name" value="SLL1102 PROTEIN"/>
    <property type="match status" value="1"/>
</dbReference>
<evidence type="ECO:0000256" key="4">
    <source>
        <dbReference type="ARBA" id="ARBA00022519"/>
    </source>
</evidence>
<comment type="subcellular location">
    <subcellularLocation>
        <location evidence="1 9">Cell inner membrane</location>
        <topology evidence="1 9">Multi-pass membrane protein</topology>
    </subcellularLocation>
</comment>
<comment type="similarity">
    <text evidence="8 9">Belongs to the TRAP transporter small permease family.</text>
</comment>
<keyword evidence="4 9" id="KW-0997">Cell inner membrane</keyword>
<dbReference type="Proteomes" id="UP001180453">
    <property type="component" value="Unassembled WGS sequence"/>
</dbReference>
<reference evidence="11 12" key="1">
    <citation type="submission" date="2023-07" db="EMBL/GenBank/DDBJ databases">
        <title>Sorghum-associated microbial communities from plants grown in Nebraska, USA.</title>
        <authorList>
            <person name="Schachtman D."/>
        </authorList>
    </citation>
    <scope>NUCLEOTIDE SEQUENCE [LARGE SCALE GENOMIC DNA]</scope>
    <source>
        <strain evidence="11 12">BE314</strain>
    </source>
</reference>
<evidence type="ECO:0000256" key="3">
    <source>
        <dbReference type="ARBA" id="ARBA00022475"/>
    </source>
</evidence>
<evidence type="ECO:0000259" key="10">
    <source>
        <dbReference type="Pfam" id="PF04290"/>
    </source>
</evidence>
<feature type="transmembrane region" description="Helical" evidence="9">
    <location>
        <begin position="156"/>
        <end position="174"/>
    </location>
</feature>
<organism evidence="11 12">
    <name type="scientific">Roseateles saccharophilus</name>
    <name type="common">Pseudomonas saccharophila</name>
    <dbReference type="NCBI Taxonomy" id="304"/>
    <lineage>
        <taxon>Bacteria</taxon>
        <taxon>Pseudomonadati</taxon>
        <taxon>Pseudomonadota</taxon>
        <taxon>Betaproteobacteria</taxon>
        <taxon>Burkholderiales</taxon>
        <taxon>Sphaerotilaceae</taxon>
        <taxon>Roseateles</taxon>
    </lineage>
</organism>
<gene>
    <name evidence="11" type="ORF">J2X20_004729</name>
</gene>
<name>A0ABU1YT73_ROSSA</name>
<feature type="transmembrane region" description="Helical" evidence="9">
    <location>
        <begin position="21"/>
        <end position="41"/>
    </location>
</feature>
<sequence length="202" mass="22252">MNALLSLARRIDSLNDRFGKLAAWAVLLSCFISAANAIVRYGLDYSSNSFLEIQWYLFAACVMLGAAQVLRLNEHVRVDLVYSRLTGHGKVYVDLFGLVVFLMPVICYLAWLSWGFFMVKLSTGMAPGDSVASLGLVSYATKLLTSGELSSNSGGLIRWPAALTLPLGFALVALQGLAEIIKRAAWLAHKFEMDTHYERPLQ</sequence>
<evidence type="ECO:0000313" key="12">
    <source>
        <dbReference type="Proteomes" id="UP001180453"/>
    </source>
</evidence>
<dbReference type="EMBL" id="JAVDXU010000004">
    <property type="protein sequence ID" value="MDR7272055.1"/>
    <property type="molecule type" value="Genomic_DNA"/>
</dbReference>
<comment type="subunit">
    <text evidence="9">The complex comprises the extracytoplasmic solute receptor protein and the two transmembrane proteins.</text>
</comment>
<evidence type="ECO:0000256" key="9">
    <source>
        <dbReference type="RuleBase" id="RU369079"/>
    </source>
</evidence>
<comment type="caution">
    <text evidence="11">The sequence shown here is derived from an EMBL/GenBank/DDBJ whole genome shotgun (WGS) entry which is preliminary data.</text>
</comment>
<dbReference type="InterPro" id="IPR055348">
    <property type="entry name" value="DctQ"/>
</dbReference>
<feature type="transmembrane region" description="Helical" evidence="9">
    <location>
        <begin position="91"/>
        <end position="111"/>
    </location>
</feature>
<keyword evidence="2 9" id="KW-0813">Transport</keyword>
<evidence type="ECO:0000256" key="8">
    <source>
        <dbReference type="ARBA" id="ARBA00038436"/>
    </source>
</evidence>
<dbReference type="PANTHER" id="PTHR35011">
    <property type="entry name" value="2,3-DIKETO-L-GULONATE TRAP TRANSPORTER SMALL PERMEASE PROTEIN YIAM"/>
    <property type="match status" value="1"/>
</dbReference>
<feature type="transmembrane region" description="Helical" evidence="9">
    <location>
        <begin position="53"/>
        <end position="70"/>
    </location>
</feature>
<evidence type="ECO:0000313" key="11">
    <source>
        <dbReference type="EMBL" id="MDR7272055.1"/>
    </source>
</evidence>
<keyword evidence="6 9" id="KW-1133">Transmembrane helix</keyword>
<keyword evidence="7 9" id="KW-0472">Membrane</keyword>
<protein>
    <recommendedName>
        <fullName evidence="9">TRAP transporter small permease protein</fullName>
    </recommendedName>
</protein>
<comment type="function">
    <text evidence="9">Part of the tripartite ATP-independent periplasmic (TRAP) transport system.</text>
</comment>
<feature type="domain" description="Tripartite ATP-independent periplasmic transporters DctQ component" evidence="10">
    <location>
        <begin position="31"/>
        <end position="183"/>
    </location>
</feature>
<keyword evidence="12" id="KW-1185">Reference proteome</keyword>
<proteinExistence type="inferred from homology"/>
<accession>A0ABU1YT73</accession>
<evidence type="ECO:0000256" key="6">
    <source>
        <dbReference type="ARBA" id="ARBA00022989"/>
    </source>
</evidence>
<evidence type="ECO:0000256" key="2">
    <source>
        <dbReference type="ARBA" id="ARBA00022448"/>
    </source>
</evidence>
<evidence type="ECO:0000256" key="7">
    <source>
        <dbReference type="ARBA" id="ARBA00023136"/>
    </source>
</evidence>
<keyword evidence="5 9" id="KW-0812">Transmembrane</keyword>
<evidence type="ECO:0000256" key="1">
    <source>
        <dbReference type="ARBA" id="ARBA00004429"/>
    </source>
</evidence>
<evidence type="ECO:0000256" key="5">
    <source>
        <dbReference type="ARBA" id="ARBA00022692"/>
    </source>
</evidence>
<dbReference type="Pfam" id="PF04290">
    <property type="entry name" value="DctQ"/>
    <property type="match status" value="1"/>
</dbReference>
<keyword evidence="3" id="KW-1003">Cell membrane</keyword>
<dbReference type="RefSeq" id="WP_310270486.1">
    <property type="nucleotide sequence ID" value="NZ_JAVDXU010000004.1"/>
</dbReference>